<keyword evidence="8" id="KW-0411">Iron-sulfur</keyword>
<evidence type="ECO:0000256" key="9">
    <source>
        <dbReference type="ARBA" id="ARBA00023128"/>
    </source>
</evidence>
<dbReference type="FunFam" id="3.30.300.130:FF:000001">
    <property type="entry name" value="NFU1 iron-sulfur cluster scaffold"/>
    <property type="match status" value="1"/>
</dbReference>
<evidence type="ECO:0000313" key="12">
    <source>
        <dbReference type="Proteomes" id="UP001175271"/>
    </source>
</evidence>
<evidence type="ECO:0000256" key="4">
    <source>
        <dbReference type="ARBA" id="ARBA00018782"/>
    </source>
</evidence>
<dbReference type="InterPro" id="IPR014824">
    <property type="entry name" value="Nfu/NifU_N"/>
</dbReference>
<comment type="function">
    <text evidence="1">Molecular scaffold for [Fe-S] cluster assembly of mitochondrial iron-sulfur proteins.</text>
</comment>
<reference evidence="11" key="1">
    <citation type="submission" date="2023-06" db="EMBL/GenBank/DDBJ databases">
        <title>Genomic analysis of the entomopathogenic nematode Steinernema hermaphroditum.</title>
        <authorList>
            <person name="Schwarz E.M."/>
            <person name="Heppert J.K."/>
            <person name="Baniya A."/>
            <person name="Schwartz H.T."/>
            <person name="Tan C.-H."/>
            <person name="Antoshechkin I."/>
            <person name="Sternberg P.W."/>
            <person name="Goodrich-Blair H."/>
            <person name="Dillman A.R."/>
        </authorList>
    </citation>
    <scope>NUCLEOTIDE SEQUENCE</scope>
    <source>
        <strain evidence="11">PS9179</strain>
        <tissue evidence="11">Whole animal</tissue>
    </source>
</reference>
<keyword evidence="9" id="KW-0496">Mitochondrion</keyword>
<dbReference type="EMBL" id="JAUCMV010000005">
    <property type="protein sequence ID" value="KAK0399899.1"/>
    <property type="molecule type" value="Genomic_DNA"/>
</dbReference>
<dbReference type="GO" id="GO:0005506">
    <property type="term" value="F:iron ion binding"/>
    <property type="evidence" value="ECO:0007669"/>
    <property type="project" value="InterPro"/>
</dbReference>
<evidence type="ECO:0000259" key="10">
    <source>
        <dbReference type="SMART" id="SM00932"/>
    </source>
</evidence>
<dbReference type="InterPro" id="IPR001075">
    <property type="entry name" value="NIF_FeS_clus_asmbl_NifU_C"/>
</dbReference>
<dbReference type="FunFam" id="3.30.1370.70:FF:000002">
    <property type="entry name" value="NFU1 iron-sulfur cluster scaffold homolog, mitochondrial"/>
    <property type="match status" value="1"/>
</dbReference>
<keyword evidence="12" id="KW-1185">Reference proteome</keyword>
<dbReference type="Pfam" id="PF08712">
    <property type="entry name" value="Nfu_N"/>
    <property type="match status" value="1"/>
</dbReference>
<dbReference type="GO" id="GO:0051536">
    <property type="term" value="F:iron-sulfur cluster binding"/>
    <property type="evidence" value="ECO:0007669"/>
    <property type="project" value="UniProtKB-KW"/>
</dbReference>
<dbReference type="Gene3D" id="3.30.300.130">
    <property type="entry name" value="Fe-S cluster assembly (FSCA)"/>
    <property type="match status" value="1"/>
</dbReference>
<feature type="domain" description="Scaffold protein Nfu/NifU N-terminal" evidence="10">
    <location>
        <begin position="207"/>
        <end position="296"/>
    </location>
</feature>
<dbReference type="InterPro" id="IPR036498">
    <property type="entry name" value="Nfu/NifU_N_sf"/>
</dbReference>
<evidence type="ECO:0000256" key="2">
    <source>
        <dbReference type="ARBA" id="ARBA00004173"/>
    </source>
</evidence>
<dbReference type="InterPro" id="IPR034904">
    <property type="entry name" value="FSCA_dom_sf"/>
</dbReference>
<evidence type="ECO:0000256" key="5">
    <source>
        <dbReference type="ARBA" id="ARBA00022723"/>
    </source>
</evidence>
<evidence type="ECO:0000256" key="3">
    <source>
        <dbReference type="ARBA" id="ARBA00006420"/>
    </source>
</evidence>
<keyword evidence="7" id="KW-0408">Iron</keyword>
<keyword evidence="5" id="KW-0479">Metal-binding</keyword>
<organism evidence="11 12">
    <name type="scientific">Steinernema hermaphroditum</name>
    <dbReference type="NCBI Taxonomy" id="289476"/>
    <lineage>
        <taxon>Eukaryota</taxon>
        <taxon>Metazoa</taxon>
        <taxon>Ecdysozoa</taxon>
        <taxon>Nematoda</taxon>
        <taxon>Chromadorea</taxon>
        <taxon>Rhabditida</taxon>
        <taxon>Tylenchina</taxon>
        <taxon>Panagrolaimomorpha</taxon>
        <taxon>Strongyloidoidea</taxon>
        <taxon>Steinernematidae</taxon>
        <taxon>Steinernema</taxon>
    </lineage>
</organism>
<dbReference type="GO" id="GO:0016226">
    <property type="term" value="P:iron-sulfur cluster assembly"/>
    <property type="evidence" value="ECO:0007669"/>
    <property type="project" value="InterPro"/>
</dbReference>
<proteinExistence type="inferred from homology"/>
<name>A0AA39H6Y9_9BILA</name>
<dbReference type="AlphaFoldDB" id="A0AA39H6Y9"/>
<comment type="subcellular location">
    <subcellularLocation>
        <location evidence="2">Mitochondrion</location>
    </subcellularLocation>
</comment>
<evidence type="ECO:0000313" key="11">
    <source>
        <dbReference type="EMBL" id="KAK0399899.1"/>
    </source>
</evidence>
<accession>A0AA39H6Y9</accession>
<protein>
    <recommendedName>
        <fullName evidence="4">NFU1 iron-sulfur cluster scaffold homolog, mitochondrial</fullName>
    </recommendedName>
</protein>
<dbReference type="PANTHER" id="PTHR11178">
    <property type="entry name" value="IRON-SULFUR CLUSTER SCAFFOLD PROTEIN NFU-RELATED"/>
    <property type="match status" value="1"/>
</dbReference>
<dbReference type="Pfam" id="PF01106">
    <property type="entry name" value="NifU"/>
    <property type="match status" value="1"/>
</dbReference>
<comment type="caution">
    <text evidence="11">The sequence shown here is derived from an EMBL/GenBank/DDBJ whole genome shotgun (WGS) entry which is preliminary data.</text>
</comment>
<evidence type="ECO:0000256" key="1">
    <source>
        <dbReference type="ARBA" id="ARBA00002175"/>
    </source>
</evidence>
<comment type="similarity">
    <text evidence="3">Belongs to the NifU family.</text>
</comment>
<sequence length="417" mass="46392">MDSETSSLSSEMSELFRKHTSSVGNWCDLVNDKIRVNPSNQEEQKKHQCFSKADDAPLPFTEIVETAYTRGDQKPKSVRALKNMNNIKRNETSRREYGSARSAKGRTVSARAVRRVKDSHLTASTPRTINWRSVRRQPPSTSSCFFVSGPLKEVHQQSQLFSTILHPASTMLSSRNFARIFRSAVASSRIIQPSSSTLLISDRSIFIQVQDTPNPMTLKFLPGQQILGDGASTYDFSSVSQAKASPLAMQLFRVDGVKSVFFGEDFITITKQSEDTEWALMKPDIFATIMDFLQSGKPIITDVSAADQGPTDTTILPDDDDVVAMIKELLESRVRPMVQEDGGDITYKGFEDGVVKLKLKGSCTGCPSSSVTLKAGIKNMLQFYVPEVKDVVEVKDEADDLIEKELEKFEKTLGKFD</sequence>
<gene>
    <name evidence="11" type="ORF">QR680_003264</name>
</gene>
<keyword evidence="6" id="KW-0809">Transit peptide</keyword>
<evidence type="ECO:0000256" key="8">
    <source>
        <dbReference type="ARBA" id="ARBA00023014"/>
    </source>
</evidence>
<evidence type="ECO:0000256" key="7">
    <source>
        <dbReference type="ARBA" id="ARBA00023004"/>
    </source>
</evidence>
<dbReference type="SMART" id="SM00932">
    <property type="entry name" value="Nfu_N"/>
    <property type="match status" value="1"/>
</dbReference>
<dbReference type="GO" id="GO:0005739">
    <property type="term" value="C:mitochondrion"/>
    <property type="evidence" value="ECO:0007669"/>
    <property type="project" value="UniProtKB-SubCell"/>
</dbReference>
<dbReference type="Gene3D" id="3.30.1370.70">
    <property type="entry name" value="Scaffold protein Nfu/NifU, N-terminal domain"/>
    <property type="match status" value="1"/>
</dbReference>
<dbReference type="SUPFAM" id="SSF110836">
    <property type="entry name" value="Hypothetical protein SAV1430"/>
    <property type="match status" value="1"/>
</dbReference>
<dbReference type="PANTHER" id="PTHR11178:SF1">
    <property type="entry name" value="NFU1 IRON-SULFUR CLUSTER SCAFFOLD HOMOLOG, MITOCHONDRIAL"/>
    <property type="match status" value="1"/>
</dbReference>
<dbReference type="Proteomes" id="UP001175271">
    <property type="component" value="Unassembled WGS sequence"/>
</dbReference>
<evidence type="ECO:0000256" key="6">
    <source>
        <dbReference type="ARBA" id="ARBA00022946"/>
    </source>
</evidence>
<dbReference type="SUPFAM" id="SSF117916">
    <property type="entry name" value="Fe-S cluster assembly (FSCA) domain-like"/>
    <property type="match status" value="1"/>
</dbReference>